<evidence type="ECO:0000256" key="5">
    <source>
        <dbReference type="PROSITE-ProRule" id="PRU00339"/>
    </source>
</evidence>
<dbReference type="InterPro" id="IPR039663">
    <property type="entry name" value="AIP/AIPL1/TTC9"/>
</dbReference>
<dbReference type="InterPro" id="IPR019734">
    <property type="entry name" value="TPR_rpt"/>
</dbReference>
<comment type="subcellular location">
    <subcellularLocation>
        <location evidence="1">Cytoplasm</location>
    </subcellularLocation>
</comment>
<dbReference type="STRING" id="10228.B3S4E0"/>
<dbReference type="Pfam" id="PF23322">
    <property type="entry name" value="PPIase_AIP"/>
    <property type="match status" value="1"/>
</dbReference>
<dbReference type="OrthoDB" id="5829758at2759"/>
<name>B3S4E0_TRIAD</name>
<dbReference type="PhylomeDB" id="B3S4E0"/>
<keyword evidence="3" id="KW-0677">Repeat</keyword>
<keyword evidence="4 5" id="KW-0802">TPR repeat</keyword>
<dbReference type="SMART" id="SM00028">
    <property type="entry name" value="TPR"/>
    <property type="match status" value="3"/>
</dbReference>
<dbReference type="EMBL" id="DS985249">
    <property type="protein sequence ID" value="EDV22444.1"/>
    <property type="molecule type" value="Genomic_DNA"/>
</dbReference>
<dbReference type="InterPro" id="IPR046357">
    <property type="entry name" value="PPIase_dom_sf"/>
</dbReference>
<dbReference type="InterPro" id="IPR056277">
    <property type="entry name" value="PPIase_AIP"/>
</dbReference>
<evidence type="ECO:0000256" key="3">
    <source>
        <dbReference type="ARBA" id="ARBA00022737"/>
    </source>
</evidence>
<dbReference type="CTD" id="6756379"/>
<keyword evidence="2" id="KW-0963">Cytoplasm</keyword>
<dbReference type="Gene3D" id="1.25.40.10">
    <property type="entry name" value="Tetratricopeptide repeat domain"/>
    <property type="match status" value="1"/>
</dbReference>
<dbReference type="PANTHER" id="PTHR11242:SF0">
    <property type="entry name" value="TPR_REGION DOMAIN-CONTAINING PROTEIN"/>
    <property type="match status" value="1"/>
</dbReference>
<dbReference type="SUPFAM" id="SSF54534">
    <property type="entry name" value="FKBP-like"/>
    <property type="match status" value="1"/>
</dbReference>
<evidence type="ECO:0000256" key="1">
    <source>
        <dbReference type="ARBA" id="ARBA00004496"/>
    </source>
</evidence>
<evidence type="ECO:0000313" key="7">
    <source>
        <dbReference type="EMBL" id="EDV22444.1"/>
    </source>
</evidence>
<dbReference type="eggNOG" id="KOG0545">
    <property type="taxonomic scope" value="Eukaryota"/>
</dbReference>
<evidence type="ECO:0000313" key="8">
    <source>
        <dbReference type="Proteomes" id="UP000009022"/>
    </source>
</evidence>
<dbReference type="KEGG" id="tad:TRIADDRAFT_59051"/>
<dbReference type="GeneID" id="6756379"/>
<dbReference type="GO" id="GO:0005737">
    <property type="term" value="C:cytoplasm"/>
    <property type="evidence" value="ECO:0007669"/>
    <property type="project" value="UniProtKB-SubCell"/>
</dbReference>
<evidence type="ECO:0000256" key="4">
    <source>
        <dbReference type="ARBA" id="ARBA00022803"/>
    </source>
</evidence>
<accession>B3S4E0</accession>
<sequence length="324" mass="37086">MPDIKGVRKSVIRPGNGIPLELFTGSKVTFHFKTITLDESRTVIDDSRQMGEPFELLYGRQFKLDIWEQVIPEMTVNELSSFACDKELVLSYPLVSKSIRDHIKKKKDPGAEIVDGSRCCASSSGYGYADLDKLSTDRLGLVFEIELLKVEKHGEYKSEVWQMTPEEKLAALPGYKLEGNKYYQERKYSKAADKYAVALGCIEQLLLKEKPGEPEFKALELKKLPFLLNYSQCKLCLGEYYEAAEHLSTVMEIDPNNVKAYYRRGKANRKLWKMEESRSDFSKATELDPTLQGAVNKELQLIDEIQKDHYQEMKAKYQGKGMFA</sequence>
<feature type="domain" description="AIP/AIPL N-terminal FKBP-type PPIase" evidence="6">
    <location>
        <begin position="14"/>
        <end position="148"/>
    </location>
</feature>
<dbReference type="InParanoid" id="B3S4E0"/>
<dbReference type="RefSeq" id="XP_002114988.1">
    <property type="nucleotide sequence ID" value="XM_002114952.1"/>
</dbReference>
<dbReference type="Gene3D" id="3.10.50.40">
    <property type="match status" value="1"/>
</dbReference>
<dbReference type="PANTHER" id="PTHR11242">
    <property type="entry name" value="ARYL HYDROCARBON RECEPTOR INTERACTING PROTEIN RELATED"/>
    <property type="match status" value="1"/>
</dbReference>
<dbReference type="GO" id="GO:0003755">
    <property type="term" value="F:peptidyl-prolyl cis-trans isomerase activity"/>
    <property type="evidence" value="ECO:0007669"/>
    <property type="project" value="InterPro"/>
</dbReference>
<dbReference type="InterPro" id="IPR011990">
    <property type="entry name" value="TPR-like_helical_dom_sf"/>
</dbReference>
<dbReference type="PROSITE" id="PS50005">
    <property type="entry name" value="TPR"/>
    <property type="match status" value="1"/>
</dbReference>
<organism evidence="7 8">
    <name type="scientific">Trichoplax adhaerens</name>
    <name type="common">Trichoplax reptans</name>
    <dbReference type="NCBI Taxonomy" id="10228"/>
    <lineage>
        <taxon>Eukaryota</taxon>
        <taxon>Metazoa</taxon>
        <taxon>Placozoa</taxon>
        <taxon>Uniplacotomia</taxon>
        <taxon>Trichoplacea</taxon>
        <taxon>Trichoplacidae</taxon>
        <taxon>Trichoplax</taxon>
    </lineage>
</organism>
<feature type="repeat" description="TPR" evidence="5">
    <location>
        <begin position="258"/>
        <end position="291"/>
    </location>
</feature>
<protein>
    <recommendedName>
        <fullName evidence="6">AIP/AIPL N-terminal FKBP-type PPIase domain-containing protein</fullName>
    </recommendedName>
</protein>
<dbReference type="FunFam" id="1.25.40.10:FF:000052">
    <property type="entry name" value="Aryl-hydrocarbon-interacting protein-like 1"/>
    <property type="match status" value="1"/>
</dbReference>
<dbReference type="FunCoup" id="B3S4E0">
    <property type="interactions" value="982"/>
</dbReference>
<reference evidence="7 8" key="1">
    <citation type="journal article" date="2008" name="Nature">
        <title>The Trichoplax genome and the nature of placozoans.</title>
        <authorList>
            <person name="Srivastava M."/>
            <person name="Begovic E."/>
            <person name="Chapman J."/>
            <person name="Putnam N.H."/>
            <person name="Hellsten U."/>
            <person name="Kawashima T."/>
            <person name="Kuo A."/>
            <person name="Mitros T."/>
            <person name="Salamov A."/>
            <person name="Carpenter M.L."/>
            <person name="Signorovitch A.Y."/>
            <person name="Moreno M.A."/>
            <person name="Kamm K."/>
            <person name="Grimwood J."/>
            <person name="Schmutz J."/>
            <person name="Shapiro H."/>
            <person name="Grigoriev I.V."/>
            <person name="Buss L.W."/>
            <person name="Schierwater B."/>
            <person name="Dellaporta S.L."/>
            <person name="Rokhsar D.S."/>
        </authorList>
    </citation>
    <scope>NUCLEOTIDE SEQUENCE [LARGE SCALE GENOMIC DNA]</scope>
    <source>
        <strain evidence="7 8">Grell-BS-1999</strain>
    </source>
</reference>
<gene>
    <name evidence="7" type="ORF">TRIADDRAFT_59051</name>
</gene>
<evidence type="ECO:0000256" key="2">
    <source>
        <dbReference type="ARBA" id="ARBA00022490"/>
    </source>
</evidence>
<dbReference type="Pfam" id="PF13181">
    <property type="entry name" value="TPR_8"/>
    <property type="match status" value="1"/>
</dbReference>
<dbReference type="OMA" id="SHCCGMM"/>
<dbReference type="SUPFAM" id="SSF48452">
    <property type="entry name" value="TPR-like"/>
    <property type="match status" value="1"/>
</dbReference>
<evidence type="ECO:0000259" key="6">
    <source>
        <dbReference type="Pfam" id="PF23322"/>
    </source>
</evidence>
<dbReference type="HOGENOM" id="CLU_052244_0_0_1"/>
<dbReference type="Proteomes" id="UP000009022">
    <property type="component" value="Unassembled WGS sequence"/>
</dbReference>
<dbReference type="AlphaFoldDB" id="B3S4E0"/>
<proteinExistence type="predicted"/>
<keyword evidence="8" id="KW-1185">Reference proteome</keyword>